<gene>
    <name evidence="2" type="ORF">OG563_33005</name>
</gene>
<feature type="domain" description="NAD(P)-binding" evidence="1">
    <location>
        <begin position="8"/>
        <end position="101"/>
    </location>
</feature>
<proteinExistence type="predicted"/>
<dbReference type="InterPro" id="IPR051604">
    <property type="entry name" value="Ergot_Alk_Oxidoreductase"/>
</dbReference>
<reference evidence="2" key="1">
    <citation type="submission" date="2022-10" db="EMBL/GenBank/DDBJ databases">
        <title>The complete genomes of actinobacterial strains from the NBC collection.</title>
        <authorList>
            <person name="Joergensen T.S."/>
            <person name="Alvarez Arevalo M."/>
            <person name="Sterndorff E.B."/>
            <person name="Faurdal D."/>
            <person name="Vuksanovic O."/>
            <person name="Mourched A.-S."/>
            <person name="Charusanti P."/>
            <person name="Shaw S."/>
            <person name="Blin K."/>
            <person name="Weber T."/>
        </authorList>
    </citation>
    <scope>NUCLEOTIDE SEQUENCE</scope>
    <source>
        <strain evidence="2">NBC_01482</strain>
    </source>
</reference>
<dbReference type="SUPFAM" id="SSF51735">
    <property type="entry name" value="NAD(P)-binding Rossmann-fold domains"/>
    <property type="match status" value="1"/>
</dbReference>
<dbReference type="PANTHER" id="PTHR43162">
    <property type="match status" value="1"/>
</dbReference>
<dbReference type="RefSeq" id="WP_329406639.1">
    <property type="nucleotide sequence ID" value="NZ_CP109441.1"/>
</dbReference>
<organism evidence="2 3">
    <name type="scientific">Nocardia vinacea</name>
    <dbReference type="NCBI Taxonomy" id="96468"/>
    <lineage>
        <taxon>Bacteria</taxon>
        <taxon>Bacillati</taxon>
        <taxon>Actinomycetota</taxon>
        <taxon>Actinomycetes</taxon>
        <taxon>Mycobacteriales</taxon>
        <taxon>Nocardiaceae</taxon>
        <taxon>Nocardia</taxon>
    </lineage>
</organism>
<evidence type="ECO:0000259" key="1">
    <source>
        <dbReference type="Pfam" id="PF13460"/>
    </source>
</evidence>
<dbReference type="PANTHER" id="PTHR43162:SF1">
    <property type="entry name" value="PRESTALK A DIFFERENTIATION PROTEIN A"/>
    <property type="match status" value="1"/>
</dbReference>
<evidence type="ECO:0000313" key="3">
    <source>
        <dbReference type="Proteomes" id="UP001432062"/>
    </source>
</evidence>
<dbReference type="Gene3D" id="3.40.50.720">
    <property type="entry name" value="NAD(P)-binding Rossmann-like Domain"/>
    <property type="match status" value="1"/>
</dbReference>
<dbReference type="InterPro" id="IPR016040">
    <property type="entry name" value="NAD(P)-bd_dom"/>
</dbReference>
<keyword evidence="3" id="KW-1185">Reference proteome</keyword>
<dbReference type="EMBL" id="CP109441">
    <property type="protein sequence ID" value="WUV43990.1"/>
    <property type="molecule type" value="Genomic_DNA"/>
</dbReference>
<name>A0ABZ1YNY4_9NOCA</name>
<dbReference type="InterPro" id="IPR036291">
    <property type="entry name" value="NAD(P)-bd_dom_sf"/>
</dbReference>
<sequence length="274" mass="29698">MHILVLAATGNIGSQLVPQLRAAGHTVRAGTRNPAAADFPPDVQVVRVELSEPETLLACLDDIDAVFLLWPLHTGAQLPKAVDLIAERARRIVFLGTGGIPDLSFDDQENLVHGCGIESVVLCPSTFAVNTLWWADEIRTGDIVHGSHGDLPMSLIHETDIAAVAARTLTENAHAGATYALTGPEVLTQAEQVRIIGEVLARPLRWAELTLDQARRRLLDDDTFPDSFVDVLLDGYTEMLAAPRPEITSTVADITGRPARSLAEWVSDHLADFR</sequence>
<dbReference type="Proteomes" id="UP001432062">
    <property type="component" value="Chromosome"/>
</dbReference>
<protein>
    <submittedName>
        <fullName evidence="2">NAD(P)H-binding protein</fullName>
    </submittedName>
</protein>
<evidence type="ECO:0000313" key="2">
    <source>
        <dbReference type="EMBL" id="WUV43990.1"/>
    </source>
</evidence>
<accession>A0ABZ1YNY4</accession>
<dbReference type="Pfam" id="PF13460">
    <property type="entry name" value="NAD_binding_10"/>
    <property type="match status" value="1"/>
</dbReference>
<dbReference type="Gene3D" id="3.90.25.10">
    <property type="entry name" value="UDP-galactose 4-epimerase, domain 1"/>
    <property type="match status" value="1"/>
</dbReference>